<evidence type="ECO:0000256" key="2">
    <source>
        <dbReference type="ARBA" id="ARBA00022448"/>
    </source>
</evidence>
<sequence length="279" mass="28254">MAAGAGAGLAAAFNAPLSGSAFVLEELIRRFDLRNAVAALGAAGSAIVAAQLLTGPEPAFALAALPFPDPSDNLLCFALGVVAGFLGVVYNRVLLGALAISDRLARVPAELRGALLGAAIGALAWFAPSLAGDGEALIQQTLDGAYGLGVIPLLYLLRLVLGAASYSSGAPGGIFAPLLVLGAQMGFFFGGLWHPAAADPIAHAISFAVVGMAAFFTAVVRAPLTGIILVTEMTESSTLLLPMLAACFSAMAVATMLGEPPIYDSLKERTLAFSETRPG</sequence>
<dbReference type="SUPFAM" id="SSF81340">
    <property type="entry name" value="Clc chloride channel"/>
    <property type="match status" value="1"/>
</dbReference>
<reference evidence="11 12" key="1">
    <citation type="submission" date="2023-10" db="EMBL/GenBank/DDBJ databases">
        <title>Novel methanotroph of the genus Methylocapsa from a subarctic wetland.</title>
        <authorList>
            <person name="Belova S.E."/>
            <person name="Oshkin I.Y."/>
            <person name="Miroshnikov K."/>
            <person name="Dedysh S.N."/>
        </authorList>
    </citation>
    <scope>NUCLEOTIDE SEQUENCE [LARGE SCALE GENOMIC DNA]</scope>
    <source>
        <strain evidence="11 12">RX1</strain>
    </source>
</reference>
<evidence type="ECO:0000256" key="1">
    <source>
        <dbReference type="ARBA" id="ARBA00004141"/>
    </source>
</evidence>
<evidence type="ECO:0000256" key="7">
    <source>
        <dbReference type="ARBA" id="ARBA00023173"/>
    </source>
</evidence>
<feature type="transmembrane region" description="Helical" evidence="10">
    <location>
        <begin position="238"/>
        <end position="257"/>
    </location>
</feature>
<keyword evidence="5" id="KW-0406">Ion transport</keyword>
<keyword evidence="12" id="KW-1185">Reference proteome</keyword>
<evidence type="ECO:0000256" key="6">
    <source>
        <dbReference type="ARBA" id="ARBA00023136"/>
    </source>
</evidence>
<evidence type="ECO:0000256" key="4">
    <source>
        <dbReference type="ARBA" id="ARBA00022989"/>
    </source>
</evidence>
<protein>
    <submittedName>
        <fullName evidence="11">Chloride channel protein</fullName>
    </submittedName>
</protein>
<dbReference type="PANTHER" id="PTHR43427">
    <property type="entry name" value="CHLORIDE CHANNEL PROTEIN CLC-E"/>
    <property type="match status" value="1"/>
</dbReference>
<dbReference type="InterPro" id="IPR001807">
    <property type="entry name" value="ClC"/>
</dbReference>
<evidence type="ECO:0000256" key="10">
    <source>
        <dbReference type="SAM" id="Phobius"/>
    </source>
</evidence>
<keyword evidence="7" id="KW-0869">Chloride channel</keyword>
<dbReference type="PANTHER" id="PTHR43427:SF6">
    <property type="entry name" value="CHLORIDE CHANNEL PROTEIN CLC-E"/>
    <property type="match status" value="1"/>
</dbReference>
<keyword evidence="2" id="KW-0813">Transport</keyword>
<dbReference type="InterPro" id="IPR014743">
    <property type="entry name" value="Cl-channel_core"/>
</dbReference>
<keyword evidence="4 10" id="KW-1133">Transmembrane helix</keyword>
<evidence type="ECO:0000256" key="9">
    <source>
        <dbReference type="ARBA" id="ARBA00023303"/>
    </source>
</evidence>
<keyword evidence="8" id="KW-0868">Chloride</keyword>
<feature type="transmembrane region" description="Helical" evidence="10">
    <location>
        <begin position="205"/>
        <end position="231"/>
    </location>
</feature>
<gene>
    <name evidence="11" type="ORF">RZS28_05520</name>
</gene>
<feature type="transmembrane region" description="Helical" evidence="10">
    <location>
        <begin position="36"/>
        <end position="54"/>
    </location>
</feature>
<evidence type="ECO:0000313" key="11">
    <source>
        <dbReference type="EMBL" id="WOJ91459.1"/>
    </source>
</evidence>
<evidence type="ECO:0000256" key="8">
    <source>
        <dbReference type="ARBA" id="ARBA00023214"/>
    </source>
</evidence>
<dbReference type="RefSeq" id="WP_407341051.1">
    <property type="nucleotide sequence ID" value="NZ_CP136862.1"/>
</dbReference>
<feature type="transmembrane region" description="Helical" evidence="10">
    <location>
        <begin position="144"/>
        <end position="161"/>
    </location>
</feature>
<feature type="transmembrane region" description="Helical" evidence="10">
    <location>
        <begin position="74"/>
        <end position="101"/>
    </location>
</feature>
<dbReference type="EMBL" id="CP136862">
    <property type="protein sequence ID" value="WOJ91459.1"/>
    <property type="molecule type" value="Genomic_DNA"/>
</dbReference>
<dbReference type="Pfam" id="PF00654">
    <property type="entry name" value="Voltage_CLC"/>
    <property type="match status" value="1"/>
</dbReference>
<keyword evidence="9" id="KW-0407">Ion channel</keyword>
<proteinExistence type="predicted"/>
<dbReference type="Gene3D" id="1.10.3080.10">
    <property type="entry name" value="Clc chloride channel"/>
    <property type="match status" value="1"/>
</dbReference>
<comment type="subcellular location">
    <subcellularLocation>
        <location evidence="1">Membrane</location>
        <topology evidence="1">Multi-pass membrane protein</topology>
    </subcellularLocation>
</comment>
<feature type="transmembrane region" description="Helical" evidence="10">
    <location>
        <begin position="173"/>
        <end position="193"/>
    </location>
</feature>
<feature type="transmembrane region" description="Helical" evidence="10">
    <location>
        <begin position="6"/>
        <end position="24"/>
    </location>
</feature>
<dbReference type="InterPro" id="IPR050368">
    <property type="entry name" value="ClC-type_chloride_channel"/>
</dbReference>
<keyword evidence="6 10" id="KW-0472">Membrane</keyword>
<name>A0ABZ0HYG5_9HYPH</name>
<evidence type="ECO:0000313" key="12">
    <source>
        <dbReference type="Proteomes" id="UP001626536"/>
    </source>
</evidence>
<accession>A0ABZ0HYG5</accession>
<evidence type="ECO:0000256" key="3">
    <source>
        <dbReference type="ARBA" id="ARBA00022692"/>
    </source>
</evidence>
<feature type="transmembrane region" description="Helical" evidence="10">
    <location>
        <begin position="113"/>
        <end position="132"/>
    </location>
</feature>
<evidence type="ECO:0000256" key="5">
    <source>
        <dbReference type="ARBA" id="ARBA00023065"/>
    </source>
</evidence>
<dbReference type="PRINTS" id="PR00762">
    <property type="entry name" value="CLCHANNEL"/>
</dbReference>
<keyword evidence="3 10" id="KW-0812">Transmembrane</keyword>
<organism evidence="11 12">
    <name type="scientific">Methylocapsa polymorpha</name>
    <dbReference type="NCBI Taxonomy" id="3080828"/>
    <lineage>
        <taxon>Bacteria</taxon>
        <taxon>Pseudomonadati</taxon>
        <taxon>Pseudomonadota</taxon>
        <taxon>Alphaproteobacteria</taxon>
        <taxon>Hyphomicrobiales</taxon>
        <taxon>Beijerinckiaceae</taxon>
        <taxon>Methylocapsa</taxon>
    </lineage>
</organism>
<dbReference type="Proteomes" id="UP001626536">
    <property type="component" value="Chromosome"/>
</dbReference>